<keyword evidence="13" id="KW-0496">Mitochondrion</keyword>
<keyword evidence="7 18" id="KW-0812">Transmembrane</keyword>
<evidence type="ECO:0000256" key="14">
    <source>
        <dbReference type="ARBA" id="ARBA00023136"/>
    </source>
</evidence>
<evidence type="ECO:0000256" key="5">
    <source>
        <dbReference type="ARBA" id="ARBA00022448"/>
    </source>
</evidence>
<keyword evidence="11" id="KW-0520">NAD</keyword>
<name>A0A851Y7S4_EOLRO</name>
<organism evidence="19 20">
    <name type="scientific">Eolophus roseicapilla</name>
    <name type="common">Galah cockatoo</name>
    <name type="synonym">Cacatua roseicapilla</name>
    <dbReference type="NCBI Taxonomy" id="176039"/>
    <lineage>
        <taxon>Eukaryota</taxon>
        <taxon>Metazoa</taxon>
        <taxon>Chordata</taxon>
        <taxon>Craniata</taxon>
        <taxon>Vertebrata</taxon>
        <taxon>Euteleostomi</taxon>
        <taxon>Archelosauria</taxon>
        <taxon>Archosauria</taxon>
        <taxon>Dinosauria</taxon>
        <taxon>Saurischia</taxon>
        <taxon>Theropoda</taxon>
        <taxon>Coelurosauria</taxon>
        <taxon>Aves</taxon>
        <taxon>Neognathae</taxon>
        <taxon>Neoaves</taxon>
        <taxon>Telluraves</taxon>
        <taxon>Australaves</taxon>
        <taxon>Psittaciformes</taxon>
        <taxon>Cacatuidae</taxon>
        <taxon>Eolophus</taxon>
    </lineage>
</organism>
<comment type="subcellular location">
    <subcellularLocation>
        <location evidence="1">Mitochondrion membrane</location>
        <topology evidence="1">Multi-pass membrane protein</topology>
    </subcellularLocation>
</comment>
<dbReference type="GO" id="GO:0042773">
    <property type="term" value="P:ATP synthesis coupled electron transport"/>
    <property type="evidence" value="ECO:0007669"/>
    <property type="project" value="InterPro"/>
</dbReference>
<evidence type="ECO:0000313" key="19">
    <source>
        <dbReference type="EMBL" id="NXD74398.1"/>
    </source>
</evidence>
<dbReference type="Pfam" id="PF00420">
    <property type="entry name" value="Oxidored_q2"/>
    <property type="match status" value="1"/>
</dbReference>
<evidence type="ECO:0000256" key="13">
    <source>
        <dbReference type="ARBA" id="ARBA00023128"/>
    </source>
</evidence>
<evidence type="ECO:0000256" key="16">
    <source>
        <dbReference type="ARBA" id="ARBA00043911"/>
    </source>
</evidence>
<feature type="transmembrane region" description="Helical" evidence="18">
    <location>
        <begin position="15"/>
        <end position="37"/>
    </location>
</feature>
<proteinExistence type="inferred from homology"/>
<dbReference type="Gene3D" id="1.10.287.3510">
    <property type="match status" value="1"/>
</dbReference>
<keyword evidence="8" id="KW-1278">Translocase</keyword>
<evidence type="ECO:0000256" key="7">
    <source>
        <dbReference type="ARBA" id="ARBA00022692"/>
    </source>
</evidence>
<protein>
    <recommendedName>
        <fullName evidence="4">NADH-ubiquinone oxidoreductase chain 4L</fullName>
        <ecNumber evidence="3">7.1.1.2</ecNumber>
    </recommendedName>
    <alternativeName>
        <fullName evidence="15">NADH dehydrogenase subunit 4L</fullName>
    </alternativeName>
</protein>
<comment type="catalytic activity">
    <reaction evidence="17">
        <text>a ubiquinone + NADH + 5 H(+)(in) = a ubiquinol + NAD(+) + 4 H(+)(out)</text>
        <dbReference type="Rhea" id="RHEA:29091"/>
        <dbReference type="Rhea" id="RHEA-COMP:9565"/>
        <dbReference type="Rhea" id="RHEA-COMP:9566"/>
        <dbReference type="ChEBI" id="CHEBI:15378"/>
        <dbReference type="ChEBI" id="CHEBI:16389"/>
        <dbReference type="ChEBI" id="CHEBI:17976"/>
        <dbReference type="ChEBI" id="CHEBI:57540"/>
        <dbReference type="ChEBI" id="CHEBI:57945"/>
        <dbReference type="EC" id="7.1.1.2"/>
    </reaction>
    <physiologicalReaction direction="left-to-right" evidence="17">
        <dbReference type="Rhea" id="RHEA:29092"/>
    </physiologicalReaction>
</comment>
<evidence type="ECO:0000256" key="10">
    <source>
        <dbReference type="ARBA" id="ARBA00022989"/>
    </source>
</evidence>
<dbReference type="GO" id="GO:0031966">
    <property type="term" value="C:mitochondrial membrane"/>
    <property type="evidence" value="ECO:0007669"/>
    <property type="project" value="UniProtKB-SubCell"/>
</dbReference>
<evidence type="ECO:0000256" key="6">
    <source>
        <dbReference type="ARBA" id="ARBA00022660"/>
    </source>
</evidence>
<keyword evidence="10 18" id="KW-1133">Transmembrane helix</keyword>
<gene>
    <name evidence="19" type="primary">Mtnd4l_0</name>
    <name evidence="19" type="ORF">EOLROS_R15393</name>
</gene>
<keyword evidence="6" id="KW-0679">Respiratory chain</keyword>
<evidence type="ECO:0000256" key="15">
    <source>
        <dbReference type="ARBA" id="ARBA00031586"/>
    </source>
</evidence>
<keyword evidence="9" id="KW-0249">Electron transport</keyword>
<keyword evidence="20" id="KW-1185">Reference proteome</keyword>
<dbReference type="AlphaFoldDB" id="A0A851Y7S4"/>
<feature type="non-terminal residue" evidence="19">
    <location>
        <position position="1"/>
    </location>
</feature>
<dbReference type="EMBL" id="WBNI01005691">
    <property type="protein sequence ID" value="NXD74398.1"/>
    <property type="molecule type" value="Genomic_DNA"/>
</dbReference>
<reference evidence="19" key="1">
    <citation type="submission" date="2019-09" db="EMBL/GenBank/DDBJ databases">
        <title>Bird 10,000 Genomes (B10K) Project - Family phase.</title>
        <authorList>
            <person name="Zhang G."/>
        </authorList>
    </citation>
    <scope>NUCLEOTIDE SEQUENCE</scope>
    <source>
        <strain evidence="19">B10K-DU-025-06</strain>
        <tissue evidence="19">Mixed tissue sample</tissue>
    </source>
</reference>
<evidence type="ECO:0000313" key="20">
    <source>
        <dbReference type="Proteomes" id="UP000637704"/>
    </source>
</evidence>
<evidence type="ECO:0000256" key="1">
    <source>
        <dbReference type="ARBA" id="ARBA00004225"/>
    </source>
</evidence>
<evidence type="ECO:0000256" key="18">
    <source>
        <dbReference type="SAM" id="Phobius"/>
    </source>
</evidence>
<feature type="non-terminal residue" evidence="19">
    <location>
        <position position="86"/>
    </location>
</feature>
<accession>A0A851Y7S4</accession>
<dbReference type="GO" id="GO:0008137">
    <property type="term" value="F:NADH dehydrogenase (ubiquinone) activity"/>
    <property type="evidence" value="ECO:0007669"/>
    <property type="project" value="UniProtKB-EC"/>
</dbReference>
<keyword evidence="12" id="KW-0830">Ubiquinone</keyword>
<evidence type="ECO:0000256" key="8">
    <source>
        <dbReference type="ARBA" id="ARBA00022967"/>
    </source>
</evidence>
<evidence type="ECO:0000256" key="12">
    <source>
        <dbReference type="ARBA" id="ARBA00023075"/>
    </source>
</evidence>
<evidence type="ECO:0000256" key="11">
    <source>
        <dbReference type="ARBA" id="ARBA00023027"/>
    </source>
</evidence>
<dbReference type="PANTHER" id="PTHR11434:SF0">
    <property type="entry name" value="NADH-UBIQUINONE OXIDOREDUCTASE CHAIN 4L"/>
    <property type="match status" value="1"/>
</dbReference>
<comment type="function">
    <text evidence="16">Core subunit of the mitochondrial membrane respiratory chain NADH dehydrogenase (Complex I) which catalyzes electron transfer from NADH through the respiratory chain, using ubiquinone as an electron acceptor. Part of the enzyme membrane arm which is embedded in the lipid bilayer and involved in proton translocation.</text>
</comment>
<dbReference type="Proteomes" id="UP000637704">
    <property type="component" value="Unassembled WGS sequence"/>
</dbReference>
<feature type="transmembrane region" description="Helical" evidence="18">
    <location>
        <begin position="49"/>
        <end position="68"/>
    </location>
</feature>
<sequence>FSWSSLGLAFHRTHLISSLLCLESIILSIYIALSIWPIKNQTSATLMQILILAFSACEASAGLAILIASTQTHVSDHLRNLNLLQC</sequence>
<dbReference type="InterPro" id="IPR001133">
    <property type="entry name" value="NADH_UbQ_OxRdtase_chain4L/K"/>
</dbReference>
<keyword evidence="14 18" id="KW-0472">Membrane</keyword>
<evidence type="ECO:0000256" key="2">
    <source>
        <dbReference type="ARBA" id="ARBA00010519"/>
    </source>
</evidence>
<dbReference type="EC" id="7.1.1.2" evidence="3"/>
<dbReference type="GO" id="GO:0016651">
    <property type="term" value="F:oxidoreductase activity, acting on NAD(P)H"/>
    <property type="evidence" value="ECO:0007669"/>
    <property type="project" value="InterPro"/>
</dbReference>
<dbReference type="GO" id="GO:0030964">
    <property type="term" value="C:NADH dehydrogenase complex"/>
    <property type="evidence" value="ECO:0007669"/>
    <property type="project" value="TreeGrafter"/>
</dbReference>
<evidence type="ECO:0000256" key="4">
    <source>
        <dbReference type="ARBA" id="ARBA00016612"/>
    </source>
</evidence>
<evidence type="ECO:0000256" key="9">
    <source>
        <dbReference type="ARBA" id="ARBA00022982"/>
    </source>
</evidence>
<dbReference type="InterPro" id="IPR039428">
    <property type="entry name" value="NUOK/Mnh_C1-like"/>
</dbReference>
<comment type="similarity">
    <text evidence="2">Belongs to the complex I subunit 4L family.</text>
</comment>
<comment type="caution">
    <text evidence="19">The sequence shown here is derived from an EMBL/GenBank/DDBJ whole genome shotgun (WGS) entry which is preliminary data.</text>
</comment>
<dbReference type="PANTHER" id="PTHR11434">
    <property type="entry name" value="NADH-UBIQUINONE OXIDOREDUCTASE SUBUNIT ND4L"/>
    <property type="match status" value="1"/>
</dbReference>
<evidence type="ECO:0000256" key="3">
    <source>
        <dbReference type="ARBA" id="ARBA00012944"/>
    </source>
</evidence>
<keyword evidence="5" id="KW-0813">Transport</keyword>
<evidence type="ECO:0000256" key="17">
    <source>
        <dbReference type="ARBA" id="ARBA00048769"/>
    </source>
</evidence>